<feature type="transmembrane region" description="Helical" evidence="5">
    <location>
        <begin position="132"/>
        <end position="157"/>
    </location>
</feature>
<dbReference type="InterPro" id="IPR005829">
    <property type="entry name" value="Sugar_transporter_CS"/>
</dbReference>
<sequence length="410" mass="41711">MIQPRHMAALALLAGVFIMEGFDIAAMSIAVPRLDAALGLEPASFGWVFTALLIGLGVGGALIAPLGDRFGRRALIVGGCLATGVFTLITATATTVTEFLIWRLLTGLALGACLPNVSALSSELAPAGMRATVMAVVSAGIPVGLALAGISAPLLIAAAGWPMLFYTPGLFAVLLAAALWVMLDGGKPDRAEGAEPKSVAAKLPQFTLFARPWAFPFAVFSTMLALNALNLYLLNSWLPTVLPQAGLTMDVAAQVAGVANLAGLAIGIGASVLMDRWRRGLTLMLLFGSMAASFAVIGLTAPDTSRWTLLLMVGVGGANAGGMVLPGLAAYLFPARLLSSAVGMGVLVARLGAFAGPPLGAAMISSDVPARTFLGVAAFPALACVAVALLVGRALRVKGREEVTAPAATP</sequence>
<dbReference type="Gene3D" id="1.20.1250.20">
    <property type="entry name" value="MFS general substrate transporter like domains"/>
    <property type="match status" value="2"/>
</dbReference>
<evidence type="ECO:0000256" key="4">
    <source>
        <dbReference type="ARBA" id="ARBA00023136"/>
    </source>
</evidence>
<keyword evidence="8" id="KW-1185">Reference proteome</keyword>
<dbReference type="EMBL" id="JBHRSU010000036">
    <property type="protein sequence ID" value="MFC3101847.1"/>
    <property type="molecule type" value="Genomic_DNA"/>
</dbReference>
<name>A0ABV7EJK6_9SPHN</name>
<feature type="transmembrane region" description="Helical" evidence="5">
    <location>
        <begin position="100"/>
        <end position="120"/>
    </location>
</feature>
<feature type="transmembrane region" description="Helical" evidence="5">
    <location>
        <begin position="281"/>
        <end position="301"/>
    </location>
</feature>
<feature type="transmembrane region" description="Helical" evidence="5">
    <location>
        <begin position="370"/>
        <end position="391"/>
    </location>
</feature>
<dbReference type="InterPro" id="IPR036259">
    <property type="entry name" value="MFS_trans_sf"/>
</dbReference>
<dbReference type="PANTHER" id="PTHR23508:SF10">
    <property type="entry name" value="CARBOXYLIC ACID TRANSPORTER PROTEIN HOMOLOG"/>
    <property type="match status" value="1"/>
</dbReference>
<feature type="transmembrane region" description="Helical" evidence="5">
    <location>
        <begin position="345"/>
        <end position="364"/>
    </location>
</feature>
<accession>A0ABV7EJK6</accession>
<gene>
    <name evidence="7" type="ORF">ACFODK_13200</name>
</gene>
<keyword evidence="4 5" id="KW-0472">Membrane</keyword>
<dbReference type="PROSITE" id="PS50850">
    <property type="entry name" value="MFS"/>
    <property type="match status" value="1"/>
</dbReference>
<evidence type="ECO:0000313" key="7">
    <source>
        <dbReference type="EMBL" id="MFC3101847.1"/>
    </source>
</evidence>
<feature type="transmembrane region" description="Helical" evidence="5">
    <location>
        <begin position="307"/>
        <end position="333"/>
    </location>
</feature>
<dbReference type="PANTHER" id="PTHR23508">
    <property type="entry name" value="CARBOXYLIC ACID TRANSPORTER PROTEIN HOMOLOG"/>
    <property type="match status" value="1"/>
</dbReference>
<evidence type="ECO:0000313" key="8">
    <source>
        <dbReference type="Proteomes" id="UP001595378"/>
    </source>
</evidence>
<protein>
    <submittedName>
        <fullName evidence="7">MFS transporter</fullName>
    </submittedName>
</protein>
<evidence type="ECO:0000256" key="3">
    <source>
        <dbReference type="ARBA" id="ARBA00022989"/>
    </source>
</evidence>
<keyword evidence="2 5" id="KW-0812">Transmembrane</keyword>
<keyword evidence="3 5" id="KW-1133">Transmembrane helix</keyword>
<dbReference type="Pfam" id="PF07690">
    <property type="entry name" value="MFS_1"/>
    <property type="match status" value="1"/>
</dbReference>
<feature type="transmembrane region" description="Helical" evidence="5">
    <location>
        <begin position="213"/>
        <end position="233"/>
    </location>
</feature>
<dbReference type="RefSeq" id="WP_336920287.1">
    <property type="nucleotide sequence ID" value="NZ_JBANRN010000015.1"/>
</dbReference>
<comment type="caution">
    <text evidence="7">The sequence shown here is derived from an EMBL/GenBank/DDBJ whole genome shotgun (WGS) entry which is preliminary data.</text>
</comment>
<dbReference type="SUPFAM" id="SSF103473">
    <property type="entry name" value="MFS general substrate transporter"/>
    <property type="match status" value="1"/>
</dbReference>
<feature type="transmembrane region" description="Helical" evidence="5">
    <location>
        <begin position="253"/>
        <end position="274"/>
    </location>
</feature>
<proteinExistence type="predicted"/>
<feature type="domain" description="Major facilitator superfamily (MFS) profile" evidence="6">
    <location>
        <begin position="9"/>
        <end position="395"/>
    </location>
</feature>
<dbReference type="InterPro" id="IPR011701">
    <property type="entry name" value="MFS"/>
</dbReference>
<feature type="transmembrane region" description="Helical" evidence="5">
    <location>
        <begin position="163"/>
        <end position="183"/>
    </location>
</feature>
<dbReference type="PROSITE" id="PS00217">
    <property type="entry name" value="SUGAR_TRANSPORT_2"/>
    <property type="match status" value="1"/>
</dbReference>
<evidence type="ECO:0000256" key="5">
    <source>
        <dbReference type="SAM" id="Phobius"/>
    </source>
</evidence>
<comment type="subcellular location">
    <subcellularLocation>
        <location evidence="1">Membrane</location>
        <topology evidence="1">Multi-pass membrane protein</topology>
    </subcellularLocation>
</comment>
<evidence type="ECO:0000256" key="1">
    <source>
        <dbReference type="ARBA" id="ARBA00004141"/>
    </source>
</evidence>
<organism evidence="7 8">
    <name type="scientific">Alteraurantiacibacter lauratis</name>
    <dbReference type="NCBI Taxonomy" id="2054627"/>
    <lineage>
        <taxon>Bacteria</taxon>
        <taxon>Pseudomonadati</taxon>
        <taxon>Pseudomonadota</taxon>
        <taxon>Alphaproteobacteria</taxon>
        <taxon>Sphingomonadales</taxon>
        <taxon>Erythrobacteraceae</taxon>
        <taxon>Alteraurantiacibacter</taxon>
    </lineage>
</organism>
<dbReference type="Proteomes" id="UP001595378">
    <property type="component" value="Unassembled WGS sequence"/>
</dbReference>
<dbReference type="InterPro" id="IPR020846">
    <property type="entry name" value="MFS_dom"/>
</dbReference>
<feature type="transmembrane region" description="Helical" evidence="5">
    <location>
        <begin position="46"/>
        <end position="67"/>
    </location>
</feature>
<reference evidence="8" key="1">
    <citation type="journal article" date="2019" name="Int. J. Syst. Evol. Microbiol.">
        <title>The Global Catalogue of Microorganisms (GCM) 10K type strain sequencing project: providing services to taxonomists for standard genome sequencing and annotation.</title>
        <authorList>
            <consortium name="The Broad Institute Genomics Platform"/>
            <consortium name="The Broad Institute Genome Sequencing Center for Infectious Disease"/>
            <person name="Wu L."/>
            <person name="Ma J."/>
        </authorList>
    </citation>
    <scope>NUCLEOTIDE SEQUENCE [LARGE SCALE GENOMIC DNA]</scope>
    <source>
        <strain evidence="8">KCTC 52606</strain>
    </source>
</reference>
<evidence type="ECO:0000256" key="2">
    <source>
        <dbReference type="ARBA" id="ARBA00022692"/>
    </source>
</evidence>
<feature type="transmembrane region" description="Helical" evidence="5">
    <location>
        <begin position="74"/>
        <end position="94"/>
    </location>
</feature>
<evidence type="ECO:0000259" key="6">
    <source>
        <dbReference type="PROSITE" id="PS50850"/>
    </source>
</evidence>